<dbReference type="InterPro" id="IPR014757">
    <property type="entry name" value="Tscrpt_reg_IclR_C"/>
</dbReference>
<keyword evidence="6" id="KW-1185">Reference proteome</keyword>
<evidence type="ECO:0000259" key="4">
    <source>
        <dbReference type="PROSITE" id="PS51078"/>
    </source>
</evidence>
<dbReference type="InterPro" id="IPR036388">
    <property type="entry name" value="WH-like_DNA-bd_sf"/>
</dbReference>
<sequence length="255" mass="28531">MGSDTDDGRRLETVRNAFEIVESLKRRDGARLTDLATEFDVSDGTMHTYLNTLRADGLVYKADGEYRLSLEWFTLGTELRERMPVYRHGKGPADDLARRTGDLVYLAVEQRGRVYYLYPTRGDDAPEPATSVGTVRPLHAVSAGKVLLAAMPDGKRERVLEDLTFEPVTEKTIVDRDEFREELERITDQGHALNDEEEFLGSRTVATSIAHPDRGVAGAICASGPKTRFDDGYIDDLLPALKETANRIEINLQRS</sequence>
<dbReference type="Gene3D" id="1.10.10.10">
    <property type="entry name" value="Winged helix-like DNA-binding domain superfamily/Winged helix DNA-binding domain"/>
    <property type="match status" value="1"/>
</dbReference>
<dbReference type="OrthoDB" id="14763at2157"/>
<keyword evidence="2" id="KW-0238">DNA-binding</keyword>
<dbReference type="InterPro" id="IPR050707">
    <property type="entry name" value="HTH_MetabolicPath_Reg"/>
</dbReference>
<dbReference type="GeneID" id="43837910"/>
<evidence type="ECO:0000256" key="2">
    <source>
        <dbReference type="ARBA" id="ARBA00023125"/>
    </source>
</evidence>
<accession>A0A1H3HBG1</accession>
<dbReference type="EMBL" id="FNPC01000003">
    <property type="protein sequence ID" value="SDY12836.1"/>
    <property type="molecule type" value="Genomic_DNA"/>
</dbReference>
<protein>
    <submittedName>
        <fullName evidence="5">Transcriptional regulator, IclR family</fullName>
    </submittedName>
</protein>
<dbReference type="InterPro" id="IPR005471">
    <property type="entry name" value="Tscrpt_reg_IclR_N"/>
</dbReference>
<evidence type="ECO:0000256" key="1">
    <source>
        <dbReference type="ARBA" id="ARBA00023015"/>
    </source>
</evidence>
<dbReference type="SMART" id="SM00346">
    <property type="entry name" value="HTH_ICLR"/>
    <property type="match status" value="1"/>
</dbReference>
<dbReference type="Proteomes" id="UP000199079">
    <property type="component" value="Unassembled WGS sequence"/>
</dbReference>
<dbReference type="GO" id="GO:0045892">
    <property type="term" value="P:negative regulation of DNA-templated transcription"/>
    <property type="evidence" value="ECO:0007669"/>
    <property type="project" value="TreeGrafter"/>
</dbReference>
<dbReference type="SUPFAM" id="SSF55781">
    <property type="entry name" value="GAF domain-like"/>
    <property type="match status" value="1"/>
</dbReference>
<name>A0A1H3HBG1_9EURY</name>
<evidence type="ECO:0000313" key="6">
    <source>
        <dbReference type="Proteomes" id="UP000199079"/>
    </source>
</evidence>
<dbReference type="GO" id="GO:0003700">
    <property type="term" value="F:DNA-binding transcription factor activity"/>
    <property type="evidence" value="ECO:0007669"/>
    <property type="project" value="TreeGrafter"/>
</dbReference>
<dbReference type="InterPro" id="IPR029016">
    <property type="entry name" value="GAF-like_dom_sf"/>
</dbReference>
<proteinExistence type="predicted"/>
<dbReference type="AlphaFoldDB" id="A0A1H3HBG1"/>
<dbReference type="GO" id="GO:0003677">
    <property type="term" value="F:DNA binding"/>
    <property type="evidence" value="ECO:0007669"/>
    <property type="project" value="UniProtKB-KW"/>
</dbReference>
<organism evidence="5 6">
    <name type="scientific">Halopenitus persicus</name>
    <dbReference type="NCBI Taxonomy" id="1048396"/>
    <lineage>
        <taxon>Archaea</taxon>
        <taxon>Methanobacteriati</taxon>
        <taxon>Methanobacteriota</taxon>
        <taxon>Stenosarchaea group</taxon>
        <taxon>Halobacteria</taxon>
        <taxon>Halobacteriales</taxon>
        <taxon>Haloferacaceae</taxon>
        <taxon>Halopenitus</taxon>
    </lineage>
</organism>
<dbReference type="PANTHER" id="PTHR30136">
    <property type="entry name" value="HELIX-TURN-HELIX TRANSCRIPTIONAL REGULATOR, ICLR FAMILY"/>
    <property type="match status" value="1"/>
</dbReference>
<gene>
    <name evidence="5" type="ORF">SAMN05216564_103207</name>
</gene>
<feature type="domain" description="IclR-ED" evidence="4">
    <location>
        <begin position="71"/>
        <end position="254"/>
    </location>
</feature>
<keyword evidence="3" id="KW-0804">Transcription</keyword>
<dbReference type="Gene3D" id="3.30.450.40">
    <property type="match status" value="1"/>
</dbReference>
<dbReference type="InterPro" id="IPR036390">
    <property type="entry name" value="WH_DNA-bd_sf"/>
</dbReference>
<keyword evidence="1" id="KW-0805">Transcription regulation</keyword>
<dbReference type="SUPFAM" id="SSF46785">
    <property type="entry name" value="Winged helix' DNA-binding domain"/>
    <property type="match status" value="1"/>
</dbReference>
<evidence type="ECO:0000313" key="5">
    <source>
        <dbReference type="EMBL" id="SDY12836.1"/>
    </source>
</evidence>
<evidence type="ECO:0000256" key="3">
    <source>
        <dbReference type="ARBA" id="ARBA00023163"/>
    </source>
</evidence>
<dbReference type="PROSITE" id="PS51078">
    <property type="entry name" value="ICLR_ED"/>
    <property type="match status" value="1"/>
</dbReference>
<reference evidence="6" key="1">
    <citation type="submission" date="2016-10" db="EMBL/GenBank/DDBJ databases">
        <authorList>
            <person name="Varghese N."/>
            <person name="Submissions S."/>
        </authorList>
    </citation>
    <scope>NUCLEOTIDE SEQUENCE [LARGE SCALE GENOMIC DNA]</scope>
    <source>
        <strain evidence="6">DC30,IBRC 10041,KCTC 4046</strain>
    </source>
</reference>
<dbReference type="Pfam" id="PF09339">
    <property type="entry name" value="HTH_IclR"/>
    <property type="match status" value="1"/>
</dbReference>
<dbReference type="Pfam" id="PF01614">
    <property type="entry name" value="IclR_C"/>
    <property type="match status" value="1"/>
</dbReference>
<dbReference type="RefSeq" id="WP_021073826.1">
    <property type="nucleotide sequence ID" value="NZ_FNPC01000003.1"/>
</dbReference>
<dbReference type="PANTHER" id="PTHR30136:SF35">
    <property type="entry name" value="HTH-TYPE TRANSCRIPTIONAL REGULATOR RV1719"/>
    <property type="match status" value="1"/>
</dbReference>